<feature type="chain" id="PRO_5003468821" description="beta-glucosidase" evidence="15">
    <location>
        <begin position="27"/>
        <end position="900"/>
    </location>
</feature>
<keyword evidence="20" id="KW-1185">Reference proteome</keyword>
<comment type="caution">
    <text evidence="19">The sequence shown here is derived from an EMBL/GenBank/DDBJ whole genome shotgun (WGS) entry which is preliminary data.</text>
</comment>
<dbReference type="eggNOG" id="KOG1065">
    <property type="taxonomic scope" value="Eukaryota"/>
</dbReference>
<evidence type="ECO:0000313" key="19">
    <source>
        <dbReference type="EMBL" id="CCA71786.1"/>
    </source>
</evidence>
<dbReference type="CDD" id="cd14752">
    <property type="entry name" value="GH31_N"/>
    <property type="match status" value="1"/>
</dbReference>
<protein>
    <recommendedName>
        <fullName evidence="4">beta-glucosidase</fullName>
        <ecNumber evidence="4">3.2.1.21</ecNumber>
    </recommendedName>
</protein>
<dbReference type="SUPFAM" id="SSF51011">
    <property type="entry name" value="Glycosyl hydrolase domain"/>
    <property type="match status" value="1"/>
</dbReference>
<feature type="domain" description="Glycoside hydrolase family 31 TIM barrel" evidence="16">
    <location>
        <begin position="276"/>
        <end position="656"/>
    </location>
</feature>
<comment type="subcellular location">
    <subcellularLocation>
        <location evidence="2">Secreted</location>
    </subcellularLocation>
</comment>
<gene>
    <name evidence="19" type="ORF">PIIN_05721</name>
</gene>
<evidence type="ECO:0000256" key="14">
    <source>
        <dbReference type="RuleBase" id="RU361185"/>
    </source>
</evidence>
<dbReference type="GO" id="GO:0071555">
    <property type="term" value="P:cell wall organization"/>
    <property type="evidence" value="ECO:0007669"/>
    <property type="project" value="UniProtKB-KW"/>
</dbReference>
<dbReference type="InterPro" id="IPR000322">
    <property type="entry name" value="Glyco_hydro_31_TIM"/>
</dbReference>
<evidence type="ECO:0000256" key="9">
    <source>
        <dbReference type="ARBA" id="ARBA00023277"/>
    </source>
</evidence>
<evidence type="ECO:0000259" key="16">
    <source>
        <dbReference type="Pfam" id="PF01055"/>
    </source>
</evidence>
<dbReference type="InterPro" id="IPR025887">
    <property type="entry name" value="Glyco_hydro_31_N_dom"/>
</dbReference>
<dbReference type="GO" id="GO:0030246">
    <property type="term" value="F:carbohydrate binding"/>
    <property type="evidence" value="ECO:0007669"/>
    <property type="project" value="InterPro"/>
</dbReference>
<dbReference type="GO" id="GO:0005576">
    <property type="term" value="C:extracellular region"/>
    <property type="evidence" value="ECO:0007669"/>
    <property type="project" value="UniProtKB-SubCell"/>
</dbReference>
<dbReference type="OMA" id="GELYWDA"/>
<feature type="signal peptide" evidence="15">
    <location>
        <begin position="1"/>
        <end position="26"/>
    </location>
</feature>
<dbReference type="InParanoid" id="G4TKE3"/>
<evidence type="ECO:0000313" key="20">
    <source>
        <dbReference type="Proteomes" id="UP000007148"/>
    </source>
</evidence>
<dbReference type="HOGENOM" id="CLU_000631_11_0_1"/>
<dbReference type="PANTHER" id="PTHR22762">
    <property type="entry name" value="ALPHA-GLUCOSIDASE"/>
    <property type="match status" value="1"/>
</dbReference>
<keyword evidence="11" id="KW-0961">Cell wall biogenesis/degradation</keyword>
<evidence type="ECO:0000256" key="13">
    <source>
        <dbReference type="ARBA" id="ARBA00025512"/>
    </source>
</evidence>
<dbReference type="InterPro" id="IPR011013">
    <property type="entry name" value="Gal_mutarotase_sf_dom"/>
</dbReference>
<comment type="catalytic activity">
    <reaction evidence="1">
        <text>Hydrolysis of terminal, non-reducing beta-D-glucosyl residues with release of beta-D-glucose.</text>
        <dbReference type="EC" id="3.2.1.21"/>
    </reaction>
</comment>
<dbReference type="InterPro" id="IPR017853">
    <property type="entry name" value="GH"/>
</dbReference>
<dbReference type="GO" id="GO:0008422">
    <property type="term" value="F:beta-glucosidase activity"/>
    <property type="evidence" value="ECO:0007669"/>
    <property type="project" value="UniProtKB-EC"/>
</dbReference>
<keyword evidence="7 14" id="KW-0378">Hydrolase</keyword>
<evidence type="ECO:0000256" key="2">
    <source>
        <dbReference type="ARBA" id="ARBA00004613"/>
    </source>
</evidence>
<keyword evidence="10 14" id="KW-0326">Glycosidase</keyword>
<dbReference type="SUPFAM" id="SSF51445">
    <property type="entry name" value="(Trans)glycosidases"/>
    <property type="match status" value="1"/>
</dbReference>
<feature type="domain" description="Glycosyl hydrolase family 31 C-terminal" evidence="18">
    <location>
        <begin position="664"/>
        <end position="751"/>
    </location>
</feature>
<dbReference type="PANTHER" id="PTHR22762:SF67">
    <property type="entry name" value="ALPHA_BETA-GLUCOSIDASE AGDC-RELATED"/>
    <property type="match status" value="1"/>
</dbReference>
<evidence type="ECO:0000256" key="11">
    <source>
        <dbReference type="ARBA" id="ARBA00023316"/>
    </source>
</evidence>
<dbReference type="OrthoDB" id="5839090at2759"/>
<keyword evidence="5" id="KW-0964">Secreted</keyword>
<reference evidence="19 20" key="1">
    <citation type="journal article" date="2011" name="PLoS Pathog.">
        <title>Endophytic Life Strategies Decoded by Genome and Transcriptome Analyses of the Mutualistic Root Symbiont Piriformospora indica.</title>
        <authorList>
            <person name="Zuccaro A."/>
            <person name="Lahrmann U."/>
            <person name="Guldener U."/>
            <person name="Langen G."/>
            <person name="Pfiffi S."/>
            <person name="Biedenkopf D."/>
            <person name="Wong P."/>
            <person name="Samans B."/>
            <person name="Grimm C."/>
            <person name="Basiewicz M."/>
            <person name="Murat C."/>
            <person name="Martin F."/>
            <person name="Kogel K.H."/>
        </authorList>
    </citation>
    <scope>NUCLEOTIDE SEQUENCE [LARGE SCALE GENOMIC DNA]</scope>
    <source>
        <strain evidence="19 20">DSM 11827</strain>
    </source>
</reference>
<evidence type="ECO:0000256" key="3">
    <source>
        <dbReference type="ARBA" id="ARBA00007806"/>
    </source>
</evidence>
<evidence type="ECO:0000259" key="17">
    <source>
        <dbReference type="Pfam" id="PF13802"/>
    </source>
</evidence>
<dbReference type="InterPro" id="IPR013780">
    <property type="entry name" value="Glyco_hydro_b"/>
</dbReference>
<dbReference type="Pfam" id="PF01055">
    <property type="entry name" value="Glyco_hydro_31_2nd"/>
    <property type="match status" value="1"/>
</dbReference>
<keyword evidence="12" id="KW-0624">Polysaccharide degradation</keyword>
<dbReference type="CDD" id="cd06602">
    <property type="entry name" value="GH31_MGAM_SI_GAA"/>
    <property type="match status" value="1"/>
</dbReference>
<dbReference type="Proteomes" id="UP000007148">
    <property type="component" value="Unassembled WGS sequence"/>
</dbReference>
<comment type="similarity">
    <text evidence="3 14">Belongs to the glycosyl hydrolase 31 family.</text>
</comment>
<proteinExistence type="inferred from homology"/>
<dbReference type="FunCoup" id="G4TKE3">
    <property type="interactions" value="45"/>
</dbReference>
<organism evidence="19 20">
    <name type="scientific">Serendipita indica (strain DSM 11827)</name>
    <name type="common">Root endophyte fungus</name>
    <name type="synonym">Piriformospora indica</name>
    <dbReference type="NCBI Taxonomy" id="1109443"/>
    <lineage>
        <taxon>Eukaryota</taxon>
        <taxon>Fungi</taxon>
        <taxon>Dikarya</taxon>
        <taxon>Basidiomycota</taxon>
        <taxon>Agaricomycotina</taxon>
        <taxon>Agaricomycetes</taxon>
        <taxon>Sebacinales</taxon>
        <taxon>Serendipitaceae</taxon>
        <taxon>Serendipita</taxon>
    </lineage>
</organism>
<evidence type="ECO:0000256" key="6">
    <source>
        <dbReference type="ARBA" id="ARBA00022729"/>
    </source>
</evidence>
<evidence type="ECO:0000256" key="15">
    <source>
        <dbReference type="SAM" id="SignalP"/>
    </source>
</evidence>
<dbReference type="STRING" id="1109443.G4TKE3"/>
<dbReference type="SUPFAM" id="SSF74650">
    <property type="entry name" value="Galactose mutarotase-like"/>
    <property type="match status" value="1"/>
</dbReference>
<evidence type="ECO:0000256" key="8">
    <source>
        <dbReference type="ARBA" id="ARBA00023180"/>
    </source>
</evidence>
<evidence type="ECO:0000256" key="12">
    <source>
        <dbReference type="ARBA" id="ARBA00023326"/>
    </source>
</evidence>
<evidence type="ECO:0000256" key="1">
    <source>
        <dbReference type="ARBA" id="ARBA00000448"/>
    </source>
</evidence>
<sequence length="900" mass="100416">MIPSIRHSNILTLLLILVLVAPSGFATQKQQNLDECPGYNAQNVQVSDRELTADLVLAGKPCGIYGDELEKLSLRVQYQTDSRIRVQVTDPEQTRYEVPESIFPRPSSSTGAITPKIKFRFAASPFSFSIVRVDTNEVLFDTSAAPLIFAPQYLRLKTTLPLNANIYGLGEHTESFRLPIEQGVTRTLWARDAIRIPTGTNLYGAHPIYVEQRHTGAHGVFLLNSNGMDVKIKNEGSHGSLEYNIIGGILDLYFFAGPTPVDVARQYAQVAGLPVEFPYWSFGLHQCRFGYKDVEEVRQVVANYSEAGIPLETMWIDIDYMDDRLVFTTDPVAYPKAEVQKLVKDLHSKNQQLVMMVDPAIGTRAGVSGAYERGSIADVWLKGPDGQPHIGIVWPGTVVFPDWFHPSAQPFWTDEFKRFFNPNDGIDIDAAWIDMNEPASFCYQPCTVTPNTVDVNQLMLTLGDVPPLEDEESDYEGINLQRPPYAINNDLPRLSDRTAPVDAVHHNGLLEYDTHNLYGSMMSMATREAMLARRPGVRPFIITRSTFAGIGAKVGKWLGDNVSDWVQYRFSIAGMLAFSSIYQVPMVGSDVCGFVDNTTETLCARWAMLGAFSPFYRNHNDIASIPQEFYRWPIVARAAKMAIDIRYRLLDYLYTAFHRAHLDGTPVVQPLFFAYPQDSATYGIEHQFLFGESVLVSPVLDEGNDVEIYLPDDIFYDFGSKRAIYGSAEKAWVRQVAMDEIPLLIKGGSILPLRVESAMTTKALREKDFELFVAPGSEWTAKGSLYMDDGVSIEQEATLDVVYEFDGANLLVTTSGRYDVGRLRYTKITFLGVYEAPVGVKLSVKSGKTIKVEDAKWDGALETFTVGVGISLVESFYITLEWDTAAEGGKHGSHPAHDEL</sequence>
<dbReference type="EMBL" id="CAFZ01000134">
    <property type="protein sequence ID" value="CCA71786.1"/>
    <property type="molecule type" value="Genomic_DNA"/>
</dbReference>
<keyword evidence="8" id="KW-0325">Glycoprotein</keyword>
<dbReference type="InterPro" id="IPR048395">
    <property type="entry name" value="Glyco_hydro_31_C"/>
</dbReference>
<evidence type="ECO:0000256" key="10">
    <source>
        <dbReference type="ARBA" id="ARBA00023295"/>
    </source>
</evidence>
<accession>G4TKE3</accession>
<evidence type="ECO:0000256" key="7">
    <source>
        <dbReference type="ARBA" id="ARBA00022801"/>
    </source>
</evidence>
<keyword evidence="6 15" id="KW-0732">Signal</keyword>
<feature type="domain" description="Glycoside hydrolase family 31 N-terminal" evidence="17">
    <location>
        <begin position="80"/>
        <end position="227"/>
    </location>
</feature>
<evidence type="ECO:0000256" key="4">
    <source>
        <dbReference type="ARBA" id="ARBA00012744"/>
    </source>
</evidence>
<keyword evidence="9" id="KW-0119">Carbohydrate metabolism</keyword>
<dbReference type="Gene3D" id="2.60.40.1180">
    <property type="entry name" value="Golgi alpha-mannosidase II"/>
    <property type="match status" value="2"/>
</dbReference>
<dbReference type="GO" id="GO:0000272">
    <property type="term" value="P:polysaccharide catabolic process"/>
    <property type="evidence" value="ECO:0007669"/>
    <property type="project" value="UniProtKB-KW"/>
</dbReference>
<evidence type="ECO:0000259" key="18">
    <source>
        <dbReference type="Pfam" id="PF21365"/>
    </source>
</evidence>
<name>G4TKE3_SERID</name>
<comment type="function">
    <text evidence="13">Glucosidase involved in the degradation of cellulosic biomass. Has both alpha- and beta-glucosidase activity.</text>
</comment>
<dbReference type="Pfam" id="PF21365">
    <property type="entry name" value="Glyco_hydro_31_3rd"/>
    <property type="match status" value="1"/>
</dbReference>
<dbReference type="Pfam" id="PF13802">
    <property type="entry name" value="Gal_mutarotas_2"/>
    <property type="match status" value="1"/>
</dbReference>
<dbReference type="Gene3D" id="2.60.40.1760">
    <property type="entry name" value="glycosyl hydrolase (family 31)"/>
    <property type="match status" value="1"/>
</dbReference>
<dbReference type="EC" id="3.2.1.21" evidence="4"/>
<dbReference type="Gene3D" id="3.20.20.80">
    <property type="entry name" value="Glycosidases"/>
    <property type="match status" value="1"/>
</dbReference>
<dbReference type="AlphaFoldDB" id="G4TKE3"/>
<evidence type="ECO:0000256" key="5">
    <source>
        <dbReference type="ARBA" id="ARBA00022525"/>
    </source>
</evidence>